<dbReference type="AlphaFoldDB" id="A0A4Y7RG52"/>
<accession>A0A4Y7RG52</accession>
<organism evidence="2 3">
    <name type="scientific">Pelotomaculum schinkii</name>
    <dbReference type="NCBI Taxonomy" id="78350"/>
    <lineage>
        <taxon>Bacteria</taxon>
        <taxon>Bacillati</taxon>
        <taxon>Bacillota</taxon>
        <taxon>Clostridia</taxon>
        <taxon>Eubacteriales</taxon>
        <taxon>Desulfotomaculaceae</taxon>
        <taxon>Pelotomaculum</taxon>
    </lineage>
</organism>
<evidence type="ECO:0008006" key="4">
    <source>
        <dbReference type="Google" id="ProtNLM"/>
    </source>
</evidence>
<keyword evidence="3" id="KW-1185">Reference proteome</keyword>
<reference evidence="2 3" key="1">
    <citation type="journal article" date="2018" name="Environ. Microbiol.">
        <title>Novel energy conservation strategies and behaviour of Pelotomaculum schinkii driving syntrophic propionate catabolism.</title>
        <authorList>
            <person name="Hidalgo-Ahumada C.A.P."/>
            <person name="Nobu M.K."/>
            <person name="Narihiro T."/>
            <person name="Tamaki H."/>
            <person name="Liu W.T."/>
            <person name="Kamagata Y."/>
            <person name="Stams A.J.M."/>
            <person name="Imachi H."/>
            <person name="Sousa D.Z."/>
        </authorList>
    </citation>
    <scope>NUCLEOTIDE SEQUENCE [LARGE SCALE GENOMIC DNA]</scope>
    <source>
        <strain evidence="2 3">HH</strain>
    </source>
</reference>
<dbReference type="Proteomes" id="UP000298324">
    <property type="component" value="Unassembled WGS sequence"/>
</dbReference>
<dbReference type="RefSeq" id="WP_190239751.1">
    <property type="nucleotide sequence ID" value="NZ_QFGA01000001.1"/>
</dbReference>
<protein>
    <recommendedName>
        <fullName evidence="4">Coat F domain protein</fullName>
    </recommendedName>
</protein>
<dbReference type="InterPro" id="IPR009078">
    <property type="entry name" value="Ferritin-like_SF"/>
</dbReference>
<feature type="region of interest" description="Disordered" evidence="1">
    <location>
        <begin position="94"/>
        <end position="116"/>
    </location>
</feature>
<dbReference type="SUPFAM" id="SSF47240">
    <property type="entry name" value="Ferritin-like"/>
    <property type="match status" value="1"/>
</dbReference>
<gene>
    <name evidence="2" type="ORF">Psch_01543</name>
</gene>
<evidence type="ECO:0000256" key="1">
    <source>
        <dbReference type="SAM" id="MobiDB-lite"/>
    </source>
</evidence>
<comment type="caution">
    <text evidence="2">The sequence shown here is derived from an EMBL/GenBank/DDBJ whole genome shotgun (WGS) entry which is preliminary data.</text>
</comment>
<evidence type="ECO:0000313" key="2">
    <source>
        <dbReference type="EMBL" id="TEB07988.1"/>
    </source>
</evidence>
<sequence>MDASKEGLFGGMTGGMMDDMMCPRDPCEILKRLIQSEQMEIPVYTQLAQTAPSSCLRQMFAQSAAEEAMKVQRLCALAGEFGCAPIVPGMGGPGHMVNPPGGPPLFYGEGEQTDKK</sequence>
<evidence type="ECO:0000313" key="3">
    <source>
        <dbReference type="Proteomes" id="UP000298324"/>
    </source>
</evidence>
<dbReference type="EMBL" id="QFGA01000001">
    <property type="protein sequence ID" value="TEB07988.1"/>
    <property type="molecule type" value="Genomic_DNA"/>
</dbReference>
<name>A0A4Y7RG52_9FIRM</name>
<proteinExistence type="predicted"/>